<dbReference type="OrthoDB" id="1863538at2759"/>
<dbReference type="EMBL" id="JABFUD020000021">
    <property type="protein sequence ID" value="KAI5063020.1"/>
    <property type="molecule type" value="Genomic_DNA"/>
</dbReference>
<reference evidence="5" key="1">
    <citation type="submission" date="2021-01" db="EMBL/GenBank/DDBJ databases">
        <title>Adiantum capillus-veneris genome.</title>
        <authorList>
            <person name="Fang Y."/>
            <person name="Liao Q."/>
        </authorList>
    </citation>
    <scope>NUCLEOTIDE SEQUENCE</scope>
    <source>
        <strain evidence="5">H3</strain>
        <tissue evidence="5">Leaf</tissue>
    </source>
</reference>
<evidence type="ECO:0000313" key="6">
    <source>
        <dbReference type="Proteomes" id="UP000886520"/>
    </source>
</evidence>
<keyword evidence="6" id="KW-1185">Reference proteome</keyword>
<protein>
    <recommendedName>
        <fullName evidence="4">Ubiquitin-like protease family profile domain-containing protein</fullName>
    </recommendedName>
</protein>
<dbReference type="Proteomes" id="UP000886520">
    <property type="component" value="Chromosome 21"/>
</dbReference>
<organism evidence="5 6">
    <name type="scientific">Adiantum capillus-veneris</name>
    <name type="common">Maidenhair fern</name>
    <dbReference type="NCBI Taxonomy" id="13818"/>
    <lineage>
        <taxon>Eukaryota</taxon>
        <taxon>Viridiplantae</taxon>
        <taxon>Streptophyta</taxon>
        <taxon>Embryophyta</taxon>
        <taxon>Tracheophyta</taxon>
        <taxon>Polypodiopsida</taxon>
        <taxon>Polypodiidae</taxon>
        <taxon>Polypodiales</taxon>
        <taxon>Pteridineae</taxon>
        <taxon>Pteridaceae</taxon>
        <taxon>Vittarioideae</taxon>
        <taxon>Adiantum</taxon>
    </lineage>
</organism>
<evidence type="ECO:0000256" key="1">
    <source>
        <dbReference type="ARBA" id="ARBA00005234"/>
    </source>
</evidence>
<evidence type="ECO:0000256" key="3">
    <source>
        <dbReference type="ARBA" id="ARBA00022801"/>
    </source>
</evidence>
<dbReference type="SUPFAM" id="SSF54001">
    <property type="entry name" value="Cysteine proteinases"/>
    <property type="match status" value="1"/>
</dbReference>
<dbReference type="Pfam" id="PF02902">
    <property type="entry name" value="Peptidase_C48"/>
    <property type="match status" value="1"/>
</dbReference>
<comment type="caution">
    <text evidence="5">The sequence shown here is derived from an EMBL/GenBank/DDBJ whole genome shotgun (WGS) entry which is preliminary data.</text>
</comment>
<keyword evidence="2" id="KW-0645">Protease</keyword>
<dbReference type="InterPro" id="IPR003653">
    <property type="entry name" value="Peptidase_C48_C"/>
</dbReference>
<accession>A0A9D4U801</accession>
<dbReference type="GO" id="GO:0008234">
    <property type="term" value="F:cysteine-type peptidase activity"/>
    <property type="evidence" value="ECO:0007669"/>
    <property type="project" value="InterPro"/>
</dbReference>
<feature type="domain" description="Ubiquitin-like protease family profile" evidence="4">
    <location>
        <begin position="2"/>
        <end position="76"/>
    </location>
</feature>
<comment type="similarity">
    <text evidence="1">Belongs to the peptidase C48 family.</text>
</comment>
<evidence type="ECO:0000313" key="5">
    <source>
        <dbReference type="EMBL" id="KAI5063020.1"/>
    </source>
</evidence>
<dbReference type="AlphaFoldDB" id="A0A9D4U801"/>
<keyword evidence="3" id="KW-0378">Hydrolase</keyword>
<dbReference type="GO" id="GO:0006508">
    <property type="term" value="P:proteolysis"/>
    <property type="evidence" value="ECO:0007669"/>
    <property type="project" value="UniProtKB-KW"/>
</dbReference>
<evidence type="ECO:0000256" key="2">
    <source>
        <dbReference type="ARBA" id="ARBA00022670"/>
    </source>
</evidence>
<proteinExistence type="inferred from homology"/>
<dbReference type="InterPro" id="IPR038765">
    <property type="entry name" value="Papain-like_cys_pep_sf"/>
</dbReference>
<gene>
    <name evidence="5" type="ORF">GOP47_0021567</name>
</gene>
<sequence>MFDSLSILRSAHEYRDVLQRACEHFGKYCTDQVVQSELLDLIKSIGYETIEIPQQPNAHDCGWYVMKCMRMLIEGGLVGCPPRSWLSRKWFQHEDVEILKDLREWLAQALGEVPLQKE</sequence>
<evidence type="ECO:0000259" key="4">
    <source>
        <dbReference type="Pfam" id="PF02902"/>
    </source>
</evidence>
<dbReference type="Gene3D" id="1.10.418.20">
    <property type="match status" value="1"/>
</dbReference>
<name>A0A9D4U801_ADICA</name>